<evidence type="ECO:0000259" key="9">
    <source>
        <dbReference type="Pfam" id="PF04290"/>
    </source>
</evidence>
<comment type="caution">
    <text evidence="10">The sequence shown here is derived from an EMBL/GenBank/DDBJ whole genome shotgun (WGS) entry which is preliminary data.</text>
</comment>
<dbReference type="PANTHER" id="PTHR35011:SF2">
    <property type="entry name" value="2,3-DIKETO-L-GULONATE TRAP TRANSPORTER SMALL PERMEASE PROTEIN YIAM"/>
    <property type="match status" value="1"/>
</dbReference>
<name>D9PIY6_9ZZZZ</name>
<dbReference type="GO" id="GO:0022857">
    <property type="term" value="F:transmembrane transporter activity"/>
    <property type="evidence" value="ECO:0007669"/>
    <property type="project" value="TreeGrafter"/>
</dbReference>
<dbReference type="InterPro" id="IPR007387">
    <property type="entry name" value="TRAP_DctQ"/>
</dbReference>
<organism evidence="10">
    <name type="scientific">sediment metagenome</name>
    <dbReference type="NCBI Taxonomy" id="749907"/>
    <lineage>
        <taxon>unclassified sequences</taxon>
        <taxon>metagenomes</taxon>
        <taxon>ecological metagenomes</taxon>
    </lineage>
</organism>
<reference evidence="10" key="1">
    <citation type="submission" date="2010-07" db="EMBL/GenBank/DDBJ databases">
        <authorList>
            <consortium name="CONSOLIDER consortium CSD2007-00005"/>
            <person name="Guazzaroni M.-E."/>
            <person name="Richter M."/>
            <person name="Garcia-Salamanca A."/>
            <person name="Yarza P."/>
            <person name="Ferrer M."/>
        </authorList>
    </citation>
    <scope>NUCLEOTIDE SEQUENCE</scope>
</reference>
<dbReference type="AlphaFoldDB" id="D9PIY6"/>
<protein>
    <submittedName>
        <fullName evidence="10">Tripartite ATP-independent periplasmic transporter, DctQ component</fullName>
    </submittedName>
</protein>
<feature type="domain" description="Tripartite ATP-independent periplasmic transporters DctQ component" evidence="9">
    <location>
        <begin position="31"/>
        <end position="156"/>
    </location>
</feature>
<evidence type="ECO:0000256" key="4">
    <source>
        <dbReference type="ARBA" id="ARBA00022519"/>
    </source>
</evidence>
<keyword evidence="6 8" id="KW-1133">Transmembrane helix</keyword>
<evidence type="ECO:0000256" key="3">
    <source>
        <dbReference type="ARBA" id="ARBA00022475"/>
    </source>
</evidence>
<evidence type="ECO:0000256" key="2">
    <source>
        <dbReference type="ARBA" id="ARBA00022448"/>
    </source>
</evidence>
<keyword evidence="2" id="KW-0813">Transport</keyword>
<evidence type="ECO:0000256" key="8">
    <source>
        <dbReference type="SAM" id="Phobius"/>
    </source>
</evidence>
<dbReference type="PANTHER" id="PTHR35011">
    <property type="entry name" value="2,3-DIKETO-L-GULONATE TRAP TRANSPORTER SMALL PERMEASE PROTEIN YIAM"/>
    <property type="match status" value="1"/>
</dbReference>
<evidence type="ECO:0000313" key="10">
    <source>
        <dbReference type="EMBL" id="EFK96483.1"/>
    </source>
</evidence>
<evidence type="ECO:0000256" key="7">
    <source>
        <dbReference type="ARBA" id="ARBA00023136"/>
    </source>
</evidence>
<dbReference type="GO" id="GO:0005886">
    <property type="term" value="C:plasma membrane"/>
    <property type="evidence" value="ECO:0007669"/>
    <property type="project" value="UniProtKB-SubCell"/>
</dbReference>
<feature type="transmembrane region" description="Helical" evidence="8">
    <location>
        <begin position="93"/>
        <end position="115"/>
    </location>
</feature>
<dbReference type="EMBL" id="ADZX01000471">
    <property type="protein sequence ID" value="EFK96483.1"/>
    <property type="molecule type" value="Genomic_DNA"/>
</dbReference>
<keyword evidence="5 8" id="KW-0812">Transmembrane</keyword>
<comment type="subcellular location">
    <subcellularLocation>
        <location evidence="1">Cell inner membrane</location>
        <topology evidence="1">Multi-pass membrane protein</topology>
    </subcellularLocation>
</comment>
<dbReference type="Pfam" id="PF04290">
    <property type="entry name" value="DctQ"/>
    <property type="match status" value="1"/>
</dbReference>
<evidence type="ECO:0000256" key="5">
    <source>
        <dbReference type="ARBA" id="ARBA00022692"/>
    </source>
</evidence>
<evidence type="ECO:0000256" key="1">
    <source>
        <dbReference type="ARBA" id="ARBA00004429"/>
    </source>
</evidence>
<dbReference type="GO" id="GO:0015740">
    <property type="term" value="P:C4-dicarboxylate transport"/>
    <property type="evidence" value="ECO:0007669"/>
    <property type="project" value="TreeGrafter"/>
</dbReference>
<gene>
    <name evidence="10" type="ORF">LDC_1495</name>
</gene>
<keyword evidence="7 8" id="KW-0472">Membrane</keyword>
<reference evidence="10" key="2">
    <citation type="journal article" date="2011" name="Microb. Ecol.">
        <title>Taxonomic and Functional Metagenomic Profiling of the Microbial Community in the Anoxic Sediment of a Sub-saline Shallow Lake (Laguna de Carrizo, Central Spain).</title>
        <authorList>
            <person name="Ferrer M."/>
            <person name="Guazzaroni M.E."/>
            <person name="Richter M."/>
            <person name="Garcia-Salamanca A."/>
            <person name="Yarza P."/>
            <person name="Suarez-Suarez A."/>
            <person name="Solano J."/>
            <person name="Alcaide M."/>
            <person name="van Dillewijn P."/>
            <person name="Molina-Henares M.A."/>
            <person name="Lopez-Cortes N."/>
            <person name="Al-Ramahi Y."/>
            <person name="Guerrero C."/>
            <person name="Acosta A."/>
            <person name="de Eugenio L.I."/>
            <person name="Martinez V."/>
            <person name="Marques S."/>
            <person name="Rojo F."/>
            <person name="Santero E."/>
            <person name="Genilloud O."/>
            <person name="Perez-Perez J."/>
            <person name="Rossello-Mora R."/>
            <person name="Ramos J.L."/>
        </authorList>
    </citation>
    <scope>NUCLEOTIDE SEQUENCE</scope>
</reference>
<feature type="transmembrane region" description="Helical" evidence="8">
    <location>
        <begin position="16"/>
        <end position="35"/>
    </location>
</feature>
<sequence length="166" mass="18629">MSDMGWGELKKGIRRTNYIVCAVGMAMIIPLMLLTFADVMLRGFFNKPIAGTFELSQYILAIFILLGAAYTQQVRGHVGVDFLTSRLSSRRRALCEIITTLLSLFIIAIVIWQGWVEGITEKAVSDQLRIPQYPFRVLVAVGGFLLSLELLIDLFGSFGKLRRNEP</sequence>
<accession>D9PIY6</accession>
<proteinExistence type="predicted"/>
<feature type="transmembrane region" description="Helical" evidence="8">
    <location>
        <begin position="55"/>
        <end position="72"/>
    </location>
</feature>
<evidence type="ECO:0000256" key="6">
    <source>
        <dbReference type="ARBA" id="ARBA00022989"/>
    </source>
</evidence>
<keyword evidence="4" id="KW-0997">Cell inner membrane</keyword>
<dbReference type="InterPro" id="IPR055348">
    <property type="entry name" value="DctQ"/>
</dbReference>
<feature type="transmembrane region" description="Helical" evidence="8">
    <location>
        <begin position="135"/>
        <end position="156"/>
    </location>
</feature>
<keyword evidence="3" id="KW-1003">Cell membrane</keyword>